<comment type="caution">
    <text evidence="3">The sequence shown here is derived from an EMBL/GenBank/DDBJ whole genome shotgun (WGS) entry which is preliminary data.</text>
</comment>
<organism evidence="3 4">
    <name type="scientific">Cymbomonas tetramitiformis</name>
    <dbReference type="NCBI Taxonomy" id="36881"/>
    <lineage>
        <taxon>Eukaryota</taxon>
        <taxon>Viridiplantae</taxon>
        <taxon>Chlorophyta</taxon>
        <taxon>Pyramimonadophyceae</taxon>
        <taxon>Pyramimonadales</taxon>
        <taxon>Pyramimonadaceae</taxon>
        <taxon>Cymbomonas</taxon>
    </lineage>
</organism>
<gene>
    <name evidence="3" type="ORF">CYMTET_26360</name>
</gene>
<sequence length="186" mass="19635">MKGTDENCVGLEQEERAQAEQLRSERASEANVEKEAARIAAEEKAAEVAAQKEAARIAKAQADAEEAAKQQVLAAERAKEIAIKADAARKFREENRQKVQDALKGAQEAGRSVQETGQKVSQLPVVFWKALGAVTGAGVVVAALQWVYAQLQEQARRAADAGGRGVRVAGLGAVTAAIAAHIVGLI</sequence>
<proteinExistence type="predicted"/>
<protein>
    <submittedName>
        <fullName evidence="3">Uncharacterized protein</fullName>
    </submittedName>
</protein>
<dbReference type="Proteomes" id="UP001190700">
    <property type="component" value="Unassembled WGS sequence"/>
</dbReference>
<name>A0AAE0FSG4_9CHLO</name>
<keyword evidence="2" id="KW-0472">Membrane</keyword>
<dbReference type="AlphaFoldDB" id="A0AAE0FSG4"/>
<accession>A0AAE0FSG4</accession>
<dbReference type="EMBL" id="LGRX02014263">
    <property type="protein sequence ID" value="KAK3264928.1"/>
    <property type="molecule type" value="Genomic_DNA"/>
</dbReference>
<reference evidence="3 4" key="1">
    <citation type="journal article" date="2015" name="Genome Biol. Evol.">
        <title>Comparative Genomics of a Bacterivorous Green Alga Reveals Evolutionary Causalities and Consequences of Phago-Mixotrophic Mode of Nutrition.</title>
        <authorList>
            <person name="Burns J.A."/>
            <person name="Paasch A."/>
            <person name="Narechania A."/>
            <person name="Kim E."/>
        </authorList>
    </citation>
    <scope>NUCLEOTIDE SEQUENCE [LARGE SCALE GENOMIC DNA]</scope>
    <source>
        <strain evidence="3 4">PLY_AMNH</strain>
    </source>
</reference>
<feature type="transmembrane region" description="Helical" evidence="2">
    <location>
        <begin position="126"/>
        <end position="148"/>
    </location>
</feature>
<evidence type="ECO:0000256" key="1">
    <source>
        <dbReference type="SAM" id="MobiDB-lite"/>
    </source>
</evidence>
<evidence type="ECO:0000313" key="4">
    <source>
        <dbReference type="Proteomes" id="UP001190700"/>
    </source>
</evidence>
<feature type="transmembrane region" description="Helical" evidence="2">
    <location>
        <begin position="168"/>
        <end position="185"/>
    </location>
</feature>
<keyword evidence="4" id="KW-1185">Reference proteome</keyword>
<evidence type="ECO:0000313" key="3">
    <source>
        <dbReference type="EMBL" id="KAK3264928.1"/>
    </source>
</evidence>
<feature type="region of interest" description="Disordered" evidence="1">
    <location>
        <begin position="1"/>
        <end position="29"/>
    </location>
</feature>
<keyword evidence="2" id="KW-1133">Transmembrane helix</keyword>
<keyword evidence="2" id="KW-0812">Transmembrane</keyword>
<evidence type="ECO:0000256" key="2">
    <source>
        <dbReference type="SAM" id="Phobius"/>
    </source>
</evidence>
<feature type="compositionally biased region" description="Basic and acidic residues" evidence="1">
    <location>
        <begin position="13"/>
        <end position="29"/>
    </location>
</feature>